<dbReference type="InterPro" id="IPR019402">
    <property type="entry name" value="CWH43_N"/>
</dbReference>
<comment type="subcellular location">
    <subcellularLocation>
        <location evidence="1">Endomembrane system</location>
        <topology evidence="1">Multi-pass membrane protein</topology>
    </subcellularLocation>
</comment>
<feature type="transmembrane region" description="Helical" evidence="6">
    <location>
        <begin position="45"/>
        <end position="69"/>
    </location>
</feature>
<reference evidence="8" key="1">
    <citation type="journal article" date="2020" name="bioRxiv">
        <title>Chromosome-level reference genome of the European wasp spider Argiope bruennichi: a resource for studies on range expansion and evolutionary adaptation.</title>
        <authorList>
            <person name="Sheffer M.M."/>
            <person name="Hoppe A."/>
            <person name="Krehenwinkel H."/>
            <person name="Uhl G."/>
            <person name="Kuss A.W."/>
            <person name="Jensen L."/>
            <person name="Jensen C."/>
            <person name="Gillespie R.G."/>
            <person name="Hoff K.J."/>
            <person name="Prost S."/>
        </authorList>
    </citation>
    <scope>NUCLEOTIDE SEQUENCE</scope>
</reference>
<feature type="transmembrane region" description="Helical" evidence="6">
    <location>
        <begin position="162"/>
        <end position="182"/>
    </location>
</feature>
<feature type="transmembrane region" description="Helical" evidence="6">
    <location>
        <begin position="208"/>
        <end position="230"/>
    </location>
</feature>
<accession>A0A8T0F5B3</accession>
<dbReference type="InterPro" id="IPR050911">
    <property type="entry name" value="DRAM/TMEM150_Autophagy_Mod"/>
</dbReference>
<evidence type="ECO:0000256" key="2">
    <source>
        <dbReference type="ARBA" id="ARBA00006565"/>
    </source>
</evidence>
<feature type="transmembrane region" description="Helical" evidence="6">
    <location>
        <begin position="7"/>
        <end position="25"/>
    </location>
</feature>
<evidence type="ECO:0000256" key="6">
    <source>
        <dbReference type="SAM" id="Phobius"/>
    </source>
</evidence>
<dbReference type="PANTHER" id="PTHR21324">
    <property type="entry name" value="FASTING-INDUCIBLE INTEGRAL MEMBRANE PROTEIN TM6P1-RELATED"/>
    <property type="match status" value="1"/>
</dbReference>
<evidence type="ECO:0000259" key="7">
    <source>
        <dbReference type="Pfam" id="PF10277"/>
    </source>
</evidence>
<dbReference type="AlphaFoldDB" id="A0A8T0F5B3"/>
<dbReference type="PANTHER" id="PTHR21324:SF2">
    <property type="entry name" value="EG:22E5.9 PROTEIN"/>
    <property type="match status" value="1"/>
</dbReference>
<reference evidence="8" key="2">
    <citation type="submission" date="2020-06" db="EMBL/GenBank/DDBJ databases">
        <authorList>
            <person name="Sheffer M."/>
        </authorList>
    </citation>
    <scope>NUCLEOTIDE SEQUENCE</scope>
</reference>
<keyword evidence="9" id="KW-1185">Reference proteome</keyword>
<gene>
    <name evidence="8" type="ORF">HNY73_010253</name>
</gene>
<comment type="caution">
    <text evidence="8">The sequence shown here is derived from an EMBL/GenBank/DDBJ whole genome shotgun (WGS) entry which is preliminary data.</text>
</comment>
<evidence type="ECO:0000256" key="3">
    <source>
        <dbReference type="ARBA" id="ARBA00022692"/>
    </source>
</evidence>
<dbReference type="GO" id="GO:0012505">
    <property type="term" value="C:endomembrane system"/>
    <property type="evidence" value="ECO:0007669"/>
    <property type="project" value="UniProtKB-SubCell"/>
</dbReference>
<keyword evidence="3 6" id="KW-0812">Transmembrane</keyword>
<dbReference type="Proteomes" id="UP000807504">
    <property type="component" value="Unassembled WGS sequence"/>
</dbReference>
<sequence>MAKCSHLLFLTLGMQVLGIFIPYISVLQKNIFSPPLPFISQTVGFSPECGIFTFFLVPGSFFGIILCFIIHKTSDIQGKQFFQNASFLFGVLYFMSWVFLCASPFTFTDLPNKYEWVLSVLCVHMTGAMLMLTSSVFFVILQAILYWNCKINTDNYFYRQKMSYIITPAAFVGLISLTALGFEELSLEEGQSMTQMVYLLPTKLSMKYIITAVCEWTITLSMWCTLLTYYEEMQKMNLFIKVKRKKICL</sequence>
<keyword evidence="4 6" id="KW-1133">Transmembrane helix</keyword>
<feature type="transmembrane region" description="Helical" evidence="6">
    <location>
        <begin position="117"/>
        <end position="141"/>
    </location>
</feature>
<evidence type="ECO:0000313" key="9">
    <source>
        <dbReference type="Proteomes" id="UP000807504"/>
    </source>
</evidence>
<feature type="domain" description="CWH43-like N-terminal" evidence="7">
    <location>
        <begin position="18"/>
        <end position="235"/>
    </location>
</feature>
<evidence type="ECO:0000256" key="4">
    <source>
        <dbReference type="ARBA" id="ARBA00022989"/>
    </source>
</evidence>
<comment type="similarity">
    <text evidence="2">Belongs to the DRAM/TMEM150 family.</text>
</comment>
<proteinExistence type="inferred from homology"/>
<dbReference type="Pfam" id="PF10277">
    <property type="entry name" value="Frag1"/>
    <property type="match status" value="1"/>
</dbReference>
<name>A0A8T0F5B3_ARGBR</name>
<organism evidence="8 9">
    <name type="scientific">Argiope bruennichi</name>
    <name type="common">Wasp spider</name>
    <name type="synonym">Aranea bruennichi</name>
    <dbReference type="NCBI Taxonomy" id="94029"/>
    <lineage>
        <taxon>Eukaryota</taxon>
        <taxon>Metazoa</taxon>
        <taxon>Ecdysozoa</taxon>
        <taxon>Arthropoda</taxon>
        <taxon>Chelicerata</taxon>
        <taxon>Arachnida</taxon>
        <taxon>Araneae</taxon>
        <taxon>Araneomorphae</taxon>
        <taxon>Entelegynae</taxon>
        <taxon>Araneoidea</taxon>
        <taxon>Araneidae</taxon>
        <taxon>Argiope</taxon>
    </lineage>
</organism>
<evidence type="ECO:0000256" key="1">
    <source>
        <dbReference type="ARBA" id="ARBA00004127"/>
    </source>
</evidence>
<dbReference type="EMBL" id="JABXBU010000030">
    <property type="protein sequence ID" value="KAF8784599.1"/>
    <property type="molecule type" value="Genomic_DNA"/>
</dbReference>
<protein>
    <submittedName>
        <fullName evidence="8">DNA damage-regulated autophagy modulator like protein</fullName>
    </submittedName>
</protein>
<feature type="transmembrane region" description="Helical" evidence="6">
    <location>
        <begin position="81"/>
        <end position="105"/>
    </location>
</feature>
<evidence type="ECO:0000256" key="5">
    <source>
        <dbReference type="ARBA" id="ARBA00023136"/>
    </source>
</evidence>
<keyword evidence="5 6" id="KW-0472">Membrane</keyword>
<evidence type="ECO:0000313" key="8">
    <source>
        <dbReference type="EMBL" id="KAF8784599.1"/>
    </source>
</evidence>